<dbReference type="SUPFAM" id="SSF48726">
    <property type="entry name" value="Immunoglobulin"/>
    <property type="match status" value="2"/>
</dbReference>
<dbReference type="CDD" id="cd00098">
    <property type="entry name" value="IgC1"/>
    <property type="match status" value="1"/>
</dbReference>
<accession>A0A8U0RCR0</accession>
<dbReference type="GO" id="GO:0042130">
    <property type="term" value="P:negative regulation of T cell proliferation"/>
    <property type="evidence" value="ECO:0007669"/>
    <property type="project" value="TreeGrafter"/>
</dbReference>
<evidence type="ECO:0000256" key="2">
    <source>
        <dbReference type="ARBA" id="ARBA00022475"/>
    </source>
</evidence>
<evidence type="ECO:0000256" key="8">
    <source>
        <dbReference type="ARBA" id="ARBA00023170"/>
    </source>
</evidence>
<dbReference type="InterPro" id="IPR013106">
    <property type="entry name" value="Ig_V-set"/>
</dbReference>
<evidence type="ECO:0000256" key="1">
    <source>
        <dbReference type="ARBA" id="ARBA00004251"/>
    </source>
</evidence>
<dbReference type="Proteomes" id="UP000000715">
    <property type="component" value="Unplaced"/>
</dbReference>
<feature type="chain" id="PRO_5035748316" evidence="12">
    <location>
        <begin position="20"/>
        <end position="328"/>
    </location>
</feature>
<evidence type="ECO:0000256" key="9">
    <source>
        <dbReference type="ARBA" id="ARBA00023180"/>
    </source>
</evidence>
<feature type="domain" description="Ig-like" evidence="13">
    <location>
        <begin position="23"/>
        <end position="134"/>
    </location>
</feature>
<dbReference type="Gene3D" id="2.60.40.10">
    <property type="entry name" value="Immunoglobulins"/>
    <property type="match status" value="2"/>
</dbReference>
<keyword evidence="9" id="KW-0325">Glycoprotein</keyword>
<evidence type="ECO:0000256" key="12">
    <source>
        <dbReference type="SAM" id="SignalP"/>
    </source>
</evidence>
<dbReference type="InterPro" id="IPR007110">
    <property type="entry name" value="Ig-like_dom"/>
</dbReference>
<proteinExistence type="predicted"/>
<dbReference type="InterPro" id="IPR036179">
    <property type="entry name" value="Ig-like_dom_sf"/>
</dbReference>
<keyword evidence="3 11" id="KW-0812">Transmembrane</keyword>
<keyword evidence="8 15" id="KW-0675">Receptor</keyword>
<dbReference type="RefSeq" id="XP_044922102.1">
    <property type="nucleotide sequence ID" value="XM_045066167.1"/>
</dbReference>
<dbReference type="AlphaFoldDB" id="A0A8U0RCR0"/>
<keyword evidence="5 11" id="KW-1133">Transmembrane helix</keyword>
<evidence type="ECO:0000256" key="10">
    <source>
        <dbReference type="ARBA" id="ARBA00023319"/>
    </source>
</evidence>
<dbReference type="SMART" id="SM00409">
    <property type="entry name" value="IG"/>
    <property type="match status" value="2"/>
</dbReference>
<dbReference type="Pfam" id="PF07686">
    <property type="entry name" value="V-set"/>
    <property type="match status" value="1"/>
</dbReference>
<evidence type="ECO:0000256" key="3">
    <source>
        <dbReference type="ARBA" id="ARBA00022692"/>
    </source>
</evidence>
<dbReference type="InterPro" id="IPR003599">
    <property type="entry name" value="Ig_sub"/>
</dbReference>
<dbReference type="GO" id="GO:0006955">
    <property type="term" value="P:immune response"/>
    <property type="evidence" value="ECO:0007669"/>
    <property type="project" value="TreeGrafter"/>
</dbReference>
<keyword evidence="4 12" id="KW-0732">Signal</keyword>
<dbReference type="GO" id="GO:0031295">
    <property type="term" value="P:T cell costimulation"/>
    <property type="evidence" value="ECO:0007669"/>
    <property type="project" value="TreeGrafter"/>
</dbReference>
<dbReference type="InterPro" id="IPR013783">
    <property type="entry name" value="Ig-like_fold"/>
</dbReference>
<dbReference type="GeneID" id="101680950"/>
<gene>
    <name evidence="15" type="primary">NCR3LG1</name>
</gene>
<sequence length="328" mass="37397">MALLWLLLLGPAPLLLVLSSWPPSAGFLQVEMARETQTVFLNDNVTIVCKVPSDSPLNITLMGVTWFRKHHMSTTEVTVFQYFGGNRMITRPGASVSLSKLERGDASLKLPDIRLEEAGEYRCEVVMTPNKAVKTIQLEIVAYPVPSLFPEQAIMKENEEQLISCMASRFYPLNITITWKKWTQKDPQYVEVSEGVFTNYTTDNKNVTSFLRLKPSLEDNMTIYQCVIWHKSLPTYQRLNFTLTVIESEKTAFTLKYVVFPCLGIAFVIVLLIVLWKWVPSGRYSLFSVLKACSQNTQIDTRRNNVFVAYSNGVTTERTLEVLTQKQQ</sequence>
<dbReference type="GO" id="GO:0009897">
    <property type="term" value="C:external side of plasma membrane"/>
    <property type="evidence" value="ECO:0007669"/>
    <property type="project" value="TreeGrafter"/>
</dbReference>
<comment type="subcellular location">
    <subcellularLocation>
        <location evidence="1">Cell membrane</location>
        <topology evidence="1">Single-pass type I membrane protein</topology>
    </subcellularLocation>
</comment>
<organism evidence="14 15">
    <name type="scientific">Mustela putorius furo</name>
    <name type="common">European domestic ferret</name>
    <name type="synonym">Mustela furo</name>
    <dbReference type="NCBI Taxonomy" id="9669"/>
    <lineage>
        <taxon>Eukaryota</taxon>
        <taxon>Metazoa</taxon>
        <taxon>Chordata</taxon>
        <taxon>Craniata</taxon>
        <taxon>Vertebrata</taxon>
        <taxon>Euteleostomi</taxon>
        <taxon>Mammalia</taxon>
        <taxon>Eutheria</taxon>
        <taxon>Laurasiatheria</taxon>
        <taxon>Carnivora</taxon>
        <taxon>Caniformia</taxon>
        <taxon>Musteloidea</taxon>
        <taxon>Mustelidae</taxon>
        <taxon>Mustelinae</taxon>
        <taxon>Mustela</taxon>
    </lineage>
</organism>
<name>A0A8U0RCR0_MUSPF</name>
<dbReference type="CTD" id="374383"/>
<feature type="domain" description="Ig-like" evidence="13">
    <location>
        <begin position="144"/>
        <end position="242"/>
    </location>
</feature>
<evidence type="ECO:0000256" key="7">
    <source>
        <dbReference type="ARBA" id="ARBA00023157"/>
    </source>
</evidence>
<evidence type="ECO:0000313" key="14">
    <source>
        <dbReference type="Proteomes" id="UP000000715"/>
    </source>
</evidence>
<feature type="signal peptide" evidence="12">
    <location>
        <begin position="1"/>
        <end position="19"/>
    </location>
</feature>
<keyword evidence="14" id="KW-1185">Reference proteome</keyword>
<feature type="transmembrane region" description="Helical" evidence="11">
    <location>
        <begin position="257"/>
        <end position="276"/>
    </location>
</feature>
<keyword evidence="10" id="KW-0393">Immunoglobulin domain</keyword>
<dbReference type="InterPro" id="IPR051713">
    <property type="entry name" value="T-cell_Activation_Regulation"/>
</dbReference>
<dbReference type="PROSITE" id="PS50835">
    <property type="entry name" value="IG_LIKE"/>
    <property type="match status" value="2"/>
</dbReference>
<dbReference type="GO" id="GO:0071222">
    <property type="term" value="P:cellular response to lipopolysaccharide"/>
    <property type="evidence" value="ECO:0007669"/>
    <property type="project" value="TreeGrafter"/>
</dbReference>
<keyword evidence="6 11" id="KW-0472">Membrane</keyword>
<evidence type="ECO:0000256" key="4">
    <source>
        <dbReference type="ARBA" id="ARBA00022729"/>
    </source>
</evidence>
<evidence type="ECO:0000313" key="15">
    <source>
        <dbReference type="RefSeq" id="XP_044922102.1"/>
    </source>
</evidence>
<evidence type="ECO:0000256" key="11">
    <source>
        <dbReference type="SAM" id="Phobius"/>
    </source>
</evidence>
<evidence type="ECO:0000259" key="13">
    <source>
        <dbReference type="PROSITE" id="PS50835"/>
    </source>
</evidence>
<evidence type="ECO:0000256" key="5">
    <source>
        <dbReference type="ARBA" id="ARBA00022989"/>
    </source>
</evidence>
<evidence type="ECO:0000256" key="6">
    <source>
        <dbReference type="ARBA" id="ARBA00023136"/>
    </source>
</evidence>
<dbReference type="PANTHER" id="PTHR25466:SF14">
    <property type="entry name" value="BUTYROPHILIN SUBFAMILY 2 MEMBER A2-LIKE-RELATED"/>
    <property type="match status" value="1"/>
</dbReference>
<dbReference type="GO" id="GO:0007166">
    <property type="term" value="P:cell surface receptor signaling pathway"/>
    <property type="evidence" value="ECO:0007669"/>
    <property type="project" value="TreeGrafter"/>
</dbReference>
<keyword evidence="7" id="KW-1015">Disulfide bond</keyword>
<dbReference type="Pfam" id="PF07654">
    <property type="entry name" value="C1-set"/>
    <property type="match status" value="1"/>
</dbReference>
<dbReference type="PANTHER" id="PTHR25466">
    <property type="entry name" value="T-LYMPHOCYTE ACTIVATION ANTIGEN"/>
    <property type="match status" value="1"/>
</dbReference>
<protein>
    <submittedName>
        <fullName evidence="15">Natural cytotoxicity triggering receptor 3 ligand 1 isoform X2</fullName>
    </submittedName>
</protein>
<keyword evidence="2" id="KW-1003">Cell membrane</keyword>
<dbReference type="GO" id="GO:0042102">
    <property type="term" value="P:positive regulation of T cell proliferation"/>
    <property type="evidence" value="ECO:0007669"/>
    <property type="project" value="TreeGrafter"/>
</dbReference>
<dbReference type="InterPro" id="IPR003597">
    <property type="entry name" value="Ig_C1-set"/>
</dbReference>
<reference evidence="15" key="1">
    <citation type="submission" date="2025-08" db="UniProtKB">
        <authorList>
            <consortium name="RefSeq"/>
        </authorList>
    </citation>
    <scope>IDENTIFICATION</scope>
    <source>
        <tissue evidence="15">Brain</tissue>
    </source>
</reference>